<dbReference type="EMBL" id="AWUE01021101">
    <property type="protein sequence ID" value="OMO63553.1"/>
    <property type="molecule type" value="Genomic_DNA"/>
</dbReference>
<name>A0A1R3GZP0_9ROSI</name>
<gene>
    <name evidence="2" type="ORF">COLO4_32333</name>
</gene>
<dbReference type="CDD" id="cd00121">
    <property type="entry name" value="MATH"/>
    <property type="match status" value="1"/>
</dbReference>
<evidence type="ECO:0000313" key="3">
    <source>
        <dbReference type="Proteomes" id="UP000187203"/>
    </source>
</evidence>
<dbReference type="SUPFAM" id="SSF49599">
    <property type="entry name" value="TRAF domain-like"/>
    <property type="match status" value="1"/>
</dbReference>
<dbReference type="Pfam" id="PF22486">
    <property type="entry name" value="MATH_2"/>
    <property type="match status" value="1"/>
</dbReference>
<dbReference type="AlphaFoldDB" id="A0A1R3GZP0"/>
<reference evidence="3" key="1">
    <citation type="submission" date="2013-09" db="EMBL/GenBank/DDBJ databases">
        <title>Corchorus olitorius genome sequencing.</title>
        <authorList>
            <person name="Alam M."/>
            <person name="Haque M.S."/>
            <person name="Islam M.S."/>
            <person name="Emdad E.M."/>
            <person name="Islam M.M."/>
            <person name="Ahmed B."/>
            <person name="Halim A."/>
            <person name="Hossen Q.M.M."/>
            <person name="Hossain M.Z."/>
            <person name="Ahmed R."/>
            <person name="Khan M.M."/>
            <person name="Islam R."/>
            <person name="Rashid M.M."/>
            <person name="Khan S.A."/>
            <person name="Rahman M.S."/>
            <person name="Alam M."/>
            <person name="Yahiya A.S."/>
            <person name="Khan M.S."/>
            <person name="Azam M.S."/>
            <person name="Haque T."/>
            <person name="Lashkar M.Z.H."/>
            <person name="Akhand A.I."/>
            <person name="Morshed G."/>
            <person name="Roy S."/>
            <person name="Uddin K.S."/>
            <person name="Rabeya T."/>
            <person name="Hossain A.S."/>
            <person name="Chowdhury A."/>
            <person name="Snigdha A.R."/>
            <person name="Mortoza M.S."/>
            <person name="Matin S.A."/>
            <person name="Hoque S.M.E."/>
            <person name="Islam M.K."/>
            <person name="Roy D.K."/>
            <person name="Haider R."/>
            <person name="Moosa M.M."/>
            <person name="Elias S.M."/>
            <person name="Hasan A.M."/>
            <person name="Jahan S."/>
            <person name="Shafiuddin M."/>
            <person name="Mahmood N."/>
            <person name="Shommy N.S."/>
        </authorList>
    </citation>
    <scope>NUCLEOTIDE SEQUENCE [LARGE SCALE GENOMIC DNA]</scope>
    <source>
        <strain evidence="3">cv. O-4</strain>
    </source>
</reference>
<feature type="domain" description="MATH" evidence="1">
    <location>
        <begin position="1"/>
        <end position="50"/>
    </location>
</feature>
<evidence type="ECO:0000313" key="2">
    <source>
        <dbReference type="EMBL" id="OMO63553.1"/>
    </source>
</evidence>
<dbReference type="STRING" id="93759.A0A1R3GZP0"/>
<dbReference type="Gene3D" id="2.60.210.10">
    <property type="entry name" value="Apoptosis, Tumor Necrosis Factor Receptor Associated Protein 2, Chain A"/>
    <property type="match status" value="1"/>
</dbReference>
<dbReference type="OrthoDB" id="1751883at2759"/>
<dbReference type="InterPro" id="IPR002083">
    <property type="entry name" value="MATH/TRAF_dom"/>
</dbReference>
<organism evidence="2 3">
    <name type="scientific">Corchorus olitorius</name>
    <dbReference type="NCBI Taxonomy" id="93759"/>
    <lineage>
        <taxon>Eukaryota</taxon>
        <taxon>Viridiplantae</taxon>
        <taxon>Streptophyta</taxon>
        <taxon>Embryophyta</taxon>
        <taxon>Tracheophyta</taxon>
        <taxon>Spermatophyta</taxon>
        <taxon>Magnoliopsida</taxon>
        <taxon>eudicotyledons</taxon>
        <taxon>Gunneridae</taxon>
        <taxon>Pentapetalae</taxon>
        <taxon>rosids</taxon>
        <taxon>malvids</taxon>
        <taxon>Malvales</taxon>
        <taxon>Malvaceae</taxon>
        <taxon>Grewioideae</taxon>
        <taxon>Apeibeae</taxon>
        <taxon>Corchorus</taxon>
    </lineage>
</organism>
<dbReference type="Proteomes" id="UP000187203">
    <property type="component" value="Unassembled WGS sequence"/>
</dbReference>
<comment type="caution">
    <text evidence="2">The sequence shown here is derived from an EMBL/GenBank/DDBJ whole genome shotgun (WGS) entry which is preliminary data.</text>
</comment>
<dbReference type="PROSITE" id="PS50144">
    <property type="entry name" value="MATH"/>
    <property type="match status" value="1"/>
</dbReference>
<protein>
    <submittedName>
        <fullName evidence="2">TRAF-like protein</fullName>
    </submittedName>
</protein>
<sequence length="61" mass="6674">MAASGRGRGEFKFSAANPNWGWGNFLPLADLNSPTKGYLVKDTLIVEGEIIAFSEIKDFPQ</sequence>
<keyword evidence="3" id="KW-1185">Reference proteome</keyword>
<evidence type="ECO:0000259" key="1">
    <source>
        <dbReference type="PROSITE" id="PS50144"/>
    </source>
</evidence>
<accession>A0A1R3GZP0</accession>
<proteinExistence type="predicted"/>
<dbReference type="InterPro" id="IPR008974">
    <property type="entry name" value="TRAF-like"/>
</dbReference>